<proteinExistence type="predicted"/>
<dbReference type="Proteomes" id="UP000254260">
    <property type="component" value="Unassembled WGS sequence"/>
</dbReference>
<dbReference type="OrthoDB" id="7690777at2"/>
<reference evidence="2 3" key="1">
    <citation type="submission" date="2018-06" db="EMBL/GenBank/DDBJ databases">
        <authorList>
            <consortium name="Pathogen Informatics"/>
            <person name="Doyle S."/>
        </authorList>
    </citation>
    <scope>NUCLEOTIDE SEQUENCE [LARGE SCALE GENOMIC DNA]</scope>
    <source>
        <strain evidence="2 3">NCTC10899</strain>
    </source>
</reference>
<evidence type="ECO:0000313" key="3">
    <source>
        <dbReference type="Proteomes" id="UP000254260"/>
    </source>
</evidence>
<dbReference type="CDD" id="cd00761">
    <property type="entry name" value="Glyco_tranf_GTA_type"/>
    <property type="match status" value="1"/>
</dbReference>
<dbReference type="Gene3D" id="3.90.550.10">
    <property type="entry name" value="Spore Coat Polysaccharide Biosynthesis Protein SpsA, Chain A"/>
    <property type="match status" value="1"/>
</dbReference>
<dbReference type="InterPro" id="IPR029044">
    <property type="entry name" value="Nucleotide-diphossugar_trans"/>
</dbReference>
<dbReference type="InterPro" id="IPR001173">
    <property type="entry name" value="Glyco_trans_2-like"/>
</dbReference>
<evidence type="ECO:0000313" key="2">
    <source>
        <dbReference type="EMBL" id="SUD37882.1"/>
    </source>
</evidence>
<accession>A0A379INU3</accession>
<dbReference type="GO" id="GO:0016740">
    <property type="term" value="F:transferase activity"/>
    <property type="evidence" value="ECO:0007669"/>
    <property type="project" value="UniProtKB-KW"/>
</dbReference>
<dbReference type="Pfam" id="PF00535">
    <property type="entry name" value="Glycos_transf_2"/>
    <property type="match status" value="1"/>
</dbReference>
<evidence type="ECO:0000259" key="1">
    <source>
        <dbReference type="Pfam" id="PF00535"/>
    </source>
</evidence>
<gene>
    <name evidence="2" type="ORF">NCTC10899_00643</name>
</gene>
<organism evidence="2 3">
    <name type="scientific">Ectopseudomonas mendocina</name>
    <name type="common">Pseudomonas mendocina</name>
    <dbReference type="NCBI Taxonomy" id="300"/>
    <lineage>
        <taxon>Bacteria</taxon>
        <taxon>Pseudomonadati</taxon>
        <taxon>Pseudomonadota</taxon>
        <taxon>Gammaproteobacteria</taxon>
        <taxon>Pseudomonadales</taxon>
        <taxon>Pseudomonadaceae</taxon>
        <taxon>Ectopseudomonas</taxon>
    </lineage>
</organism>
<dbReference type="SUPFAM" id="SSF53448">
    <property type="entry name" value="Nucleotide-diphospho-sugar transferases"/>
    <property type="match status" value="1"/>
</dbReference>
<protein>
    <submittedName>
        <fullName evidence="2">Putative glycosyl transferase</fullName>
    </submittedName>
</protein>
<sequence length="307" mass="34617">MALFRRKPRLSIVMIVYRMPDQAEKTLLSLSPTYQHGVRETDYEVIVVENHSDSLLGRERAIRHAGNVRYFHRQETQRTPVHAINFGAAQARGSHVAIMIDGARMLSPGVVKLALDAFRLEPEAAVSAPGYHIGHKLQQVAVNEGYDEAAEAELLQSIDWPRDGYRLFDIAVLSGSCQGGFFQSNYESNFIAMSVRKWKALGGVDPRYNDFGGGNANLDLYKRLLEFPDTPFYMLFGEGSFHQFHGGVTTGTRKAERDVIYKQLDDQDRALRGDDRAPPSVRPILFGTPHPSVYRFIRHSLDKVQPQ</sequence>
<dbReference type="RefSeq" id="WP_041769619.1">
    <property type="nucleotide sequence ID" value="NZ_CBCRWL010000004.1"/>
</dbReference>
<feature type="domain" description="Glycosyltransferase 2-like" evidence="1">
    <location>
        <begin position="11"/>
        <end position="143"/>
    </location>
</feature>
<name>A0A379INU3_ECTME</name>
<keyword evidence="2" id="KW-0808">Transferase</keyword>
<dbReference type="AlphaFoldDB" id="A0A379INU3"/>
<dbReference type="EMBL" id="UGUU01000001">
    <property type="protein sequence ID" value="SUD37882.1"/>
    <property type="molecule type" value="Genomic_DNA"/>
</dbReference>